<dbReference type="EMBL" id="MU117966">
    <property type="protein sequence ID" value="KAF9652940.1"/>
    <property type="molecule type" value="Genomic_DNA"/>
</dbReference>
<organism evidence="1 2">
    <name type="scientific">Thelephora ganbajun</name>
    <name type="common">Ganba fungus</name>
    <dbReference type="NCBI Taxonomy" id="370292"/>
    <lineage>
        <taxon>Eukaryota</taxon>
        <taxon>Fungi</taxon>
        <taxon>Dikarya</taxon>
        <taxon>Basidiomycota</taxon>
        <taxon>Agaricomycotina</taxon>
        <taxon>Agaricomycetes</taxon>
        <taxon>Thelephorales</taxon>
        <taxon>Thelephoraceae</taxon>
        <taxon>Thelephora</taxon>
    </lineage>
</organism>
<gene>
    <name evidence="1" type="ORF">BDM02DRAFT_3177931</name>
</gene>
<accession>A0ACB6ZSW9</accession>
<keyword evidence="2" id="KW-1185">Reference proteome</keyword>
<comment type="caution">
    <text evidence="1">The sequence shown here is derived from an EMBL/GenBank/DDBJ whole genome shotgun (WGS) entry which is preliminary data.</text>
</comment>
<sequence>MDPMRSVFSRGPSPPRRTSFDILPNQQEDPALVAPSDPALANSSPNVNNNAIDALFSNLTTNTAGPQNYPPLPFMSTLAHPTESTSAPTTPGSLHTVPGGGINPSSTGSPPTNSTTNVLLSLLSTVSGTANNTPMNVAPPLIPVMQPQQPQSVQQAPIQVPTPPGSANTQRTNTVQSPSTSDQGKLLLDQLMSGFESVPNFPNLSTAPVPNFSEPPTTLPPPAPAPISTSPPFIPPPQPQEQPLRPETDQYYLPQIYKPVEQVPELTPQPVGPPRQQQRAESPARKALFEFSTPFDVLAGTSGPPPTQSQVKKKPVPEITPAPRPDQAWNDPKRKSVEDIMDQLTRGQAFFPQNTQAAPEPQAAPYPAYPGEETYQLDQFQQYGRPLPVPKQTITSPRSSPPKPQSFQQAPPRQNPRRNNDSPLDQHAAERQREKESSPVPRGGNWKGQESGRRSKQKSPHTQAQSIAFDVASPLDEIQAPRDSVKSTAIALVKVDSNFLPGTTIGATHWVAYAMTKGRIRVISRSSGDRTLLQLPQTFAPSTSVIDMAVFGNRLAGVTSDGGFVVWELPEVITDDVPGRILLRVLPSTGPSALRSVKWHPKDPDTLALASDTHIYLINVLEASRMYETVHPSDLDRISQVFTSGSPIAAFDFDVLHYALATISDDSTMTLWSIADSAPFWSYKVKGEDIPSSLNLVDGGVVVGRKNGTIFQLLSYKGKSVLSTVKFVNSNRQEDPEMFGHITYDYRIQTLWVANNRRDSIIALRIGSDGPVPSSMGDDGAKNLFIEQVVEFGGPKPTIHFVILTADLDPTGEEALAACVAAKVPSGELALVAFSVHASGVDQVLIRREWFDSASLGAPAKYPSYIPPQAIQPPPSQPIDARLLRNERANQAPAPPQTQQPQVAPAPISQPPARTRTPSDEVDSEIVKDEARPAEGKGRNAKSRNIGWKDKKDNGKEPIGGNSSGLDTGVLSDSALGALTKEIKKTEENLHTKIGRLLAKELDKQHQRMEDARANEQAADFVRQEKILKLISNELTKNTTRVVEMAVKSEVQNSVLPSLETITKNEVKAALGNQIARGVTDSIKQCIPAEIERVLMRPEISAQIARTFTSNVTPLIERQIKDTVTKTLLPTYAQQHQDLVQEMRNEMMSLRKEIVTWQTESSRAQDNVIRDLEQTVKMLSEQVKYLSLNNSVSNTPSHLLPSRGSPAPPAPTNQQQSGLVGVNQYRHQAQHPTQLPQQSGYPQQHGGYQQSLPPPPMLHNPQPWFNTNIAAPQASHPAAPPPVQSHTPPAPMEEWDESYLAVLGTQDLRQLRELLARSNPEVIMPLNSTPPLSQAVILTLVHRLAAALGETPPVDESFKSTLWWLQRAASVLNPSDPLISPYVTRVVPNVQQVLNSTKQRLMILPGGPQAIDAARTITDVQETLSGKR</sequence>
<protein>
    <submittedName>
        <fullName evidence="1">Uncharacterized protein</fullName>
    </submittedName>
</protein>
<name>A0ACB6ZSW9_THEGA</name>
<evidence type="ECO:0000313" key="2">
    <source>
        <dbReference type="Proteomes" id="UP000886501"/>
    </source>
</evidence>
<dbReference type="Proteomes" id="UP000886501">
    <property type="component" value="Unassembled WGS sequence"/>
</dbReference>
<reference evidence="1" key="2">
    <citation type="journal article" date="2020" name="Nat. Commun.">
        <title>Large-scale genome sequencing of mycorrhizal fungi provides insights into the early evolution of symbiotic traits.</title>
        <authorList>
            <person name="Miyauchi S."/>
            <person name="Kiss E."/>
            <person name="Kuo A."/>
            <person name="Drula E."/>
            <person name="Kohler A."/>
            <person name="Sanchez-Garcia M."/>
            <person name="Morin E."/>
            <person name="Andreopoulos B."/>
            <person name="Barry K.W."/>
            <person name="Bonito G."/>
            <person name="Buee M."/>
            <person name="Carver A."/>
            <person name="Chen C."/>
            <person name="Cichocki N."/>
            <person name="Clum A."/>
            <person name="Culley D."/>
            <person name="Crous P.W."/>
            <person name="Fauchery L."/>
            <person name="Girlanda M."/>
            <person name="Hayes R.D."/>
            <person name="Keri Z."/>
            <person name="LaButti K."/>
            <person name="Lipzen A."/>
            <person name="Lombard V."/>
            <person name="Magnuson J."/>
            <person name="Maillard F."/>
            <person name="Murat C."/>
            <person name="Nolan M."/>
            <person name="Ohm R.A."/>
            <person name="Pangilinan J."/>
            <person name="Pereira M.F."/>
            <person name="Perotto S."/>
            <person name="Peter M."/>
            <person name="Pfister S."/>
            <person name="Riley R."/>
            <person name="Sitrit Y."/>
            <person name="Stielow J.B."/>
            <person name="Szollosi G."/>
            <person name="Zifcakova L."/>
            <person name="Stursova M."/>
            <person name="Spatafora J.W."/>
            <person name="Tedersoo L."/>
            <person name="Vaario L.M."/>
            <person name="Yamada A."/>
            <person name="Yan M."/>
            <person name="Wang P."/>
            <person name="Xu J."/>
            <person name="Bruns T."/>
            <person name="Baldrian P."/>
            <person name="Vilgalys R."/>
            <person name="Dunand C."/>
            <person name="Henrissat B."/>
            <person name="Grigoriev I.V."/>
            <person name="Hibbett D."/>
            <person name="Nagy L.G."/>
            <person name="Martin F.M."/>
        </authorList>
    </citation>
    <scope>NUCLEOTIDE SEQUENCE</scope>
    <source>
        <strain evidence="1">P2</strain>
    </source>
</reference>
<proteinExistence type="predicted"/>
<reference evidence="1" key="1">
    <citation type="submission" date="2019-10" db="EMBL/GenBank/DDBJ databases">
        <authorList>
            <consortium name="DOE Joint Genome Institute"/>
            <person name="Kuo A."/>
            <person name="Miyauchi S."/>
            <person name="Kiss E."/>
            <person name="Drula E."/>
            <person name="Kohler A."/>
            <person name="Sanchez-Garcia M."/>
            <person name="Andreopoulos B."/>
            <person name="Barry K.W."/>
            <person name="Bonito G."/>
            <person name="Buee M."/>
            <person name="Carver A."/>
            <person name="Chen C."/>
            <person name="Cichocki N."/>
            <person name="Clum A."/>
            <person name="Culley D."/>
            <person name="Crous P.W."/>
            <person name="Fauchery L."/>
            <person name="Girlanda M."/>
            <person name="Hayes R."/>
            <person name="Keri Z."/>
            <person name="Labutti K."/>
            <person name="Lipzen A."/>
            <person name="Lombard V."/>
            <person name="Magnuson J."/>
            <person name="Maillard F."/>
            <person name="Morin E."/>
            <person name="Murat C."/>
            <person name="Nolan M."/>
            <person name="Ohm R."/>
            <person name="Pangilinan J."/>
            <person name="Pereira M."/>
            <person name="Perotto S."/>
            <person name="Peter M."/>
            <person name="Riley R."/>
            <person name="Sitrit Y."/>
            <person name="Stielow B."/>
            <person name="Szollosi G."/>
            <person name="Zifcakova L."/>
            <person name="Stursova M."/>
            <person name="Spatafora J.W."/>
            <person name="Tedersoo L."/>
            <person name="Vaario L.-M."/>
            <person name="Yamada A."/>
            <person name="Yan M."/>
            <person name="Wang P."/>
            <person name="Xu J."/>
            <person name="Bruns T."/>
            <person name="Baldrian P."/>
            <person name="Vilgalys R."/>
            <person name="Henrissat B."/>
            <person name="Grigoriev I.V."/>
            <person name="Hibbett D."/>
            <person name="Nagy L.G."/>
            <person name="Martin F.M."/>
        </authorList>
    </citation>
    <scope>NUCLEOTIDE SEQUENCE</scope>
    <source>
        <strain evidence="1">P2</strain>
    </source>
</reference>
<evidence type="ECO:0000313" key="1">
    <source>
        <dbReference type="EMBL" id="KAF9652940.1"/>
    </source>
</evidence>